<proteinExistence type="predicted"/>
<dbReference type="PANTHER" id="PTHR35562:SF2">
    <property type="entry name" value="DNA ENDONUCLEASE SMRA-RELATED"/>
    <property type="match status" value="1"/>
</dbReference>
<feature type="domain" description="Smr" evidence="1">
    <location>
        <begin position="135"/>
        <end position="223"/>
    </location>
</feature>
<protein>
    <submittedName>
        <fullName evidence="2">Smr/MutS family protein</fullName>
    </submittedName>
</protein>
<dbReference type="InterPro" id="IPR036063">
    <property type="entry name" value="Smr_dom_sf"/>
</dbReference>
<name>A0ABW2KXT3_9PROT</name>
<dbReference type="Proteomes" id="UP001596456">
    <property type="component" value="Unassembled WGS sequence"/>
</dbReference>
<evidence type="ECO:0000313" key="3">
    <source>
        <dbReference type="Proteomes" id="UP001596456"/>
    </source>
</evidence>
<comment type="caution">
    <text evidence="2">The sequence shown here is derived from an EMBL/GenBank/DDBJ whole genome shotgun (WGS) entry which is preliminary data.</text>
</comment>
<dbReference type="InterPro" id="IPR002625">
    <property type="entry name" value="Smr_dom"/>
</dbReference>
<dbReference type="Gene3D" id="3.30.1370.110">
    <property type="match status" value="1"/>
</dbReference>
<dbReference type="EMBL" id="JBHTCM010000022">
    <property type="protein sequence ID" value="MFC7334863.1"/>
    <property type="molecule type" value="Genomic_DNA"/>
</dbReference>
<keyword evidence="3" id="KW-1185">Reference proteome</keyword>
<dbReference type="PANTHER" id="PTHR35562">
    <property type="entry name" value="DNA ENDONUCLEASE SMRA-RELATED"/>
    <property type="match status" value="1"/>
</dbReference>
<reference evidence="3" key="1">
    <citation type="journal article" date="2019" name="Int. J. Syst. Evol. Microbiol.">
        <title>The Global Catalogue of Microorganisms (GCM) 10K type strain sequencing project: providing services to taxonomists for standard genome sequencing and annotation.</title>
        <authorList>
            <consortium name="The Broad Institute Genomics Platform"/>
            <consortium name="The Broad Institute Genome Sequencing Center for Infectious Disease"/>
            <person name="Wu L."/>
            <person name="Ma J."/>
        </authorList>
    </citation>
    <scope>NUCLEOTIDE SEQUENCE [LARGE SCALE GENOMIC DNA]</scope>
    <source>
        <strain evidence="3">CGMCC 1.16275</strain>
    </source>
</reference>
<dbReference type="SMART" id="SM00463">
    <property type="entry name" value="SMR"/>
    <property type="match status" value="1"/>
</dbReference>
<dbReference type="Pfam" id="PF01713">
    <property type="entry name" value="Smr"/>
    <property type="match status" value="1"/>
</dbReference>
<sequence length="227" mass="23797">MARKDRLPTDAERELWRTVVRDARPLKRRLATGTAPVGAAANGVATNGAGETGATDAGAADAGTALDGIRAAAPAATASPRERLADLLKGGGLPVASRGAVSVSLAPSALGNRGGIDKRTDEKVRRGRLPIDGRIDLHGLTQSEAHDALAGFVRRAHGSGRRLLLVITGKGGPGYGEDGRDRGVLRSAVPRWLNEASLRPLVLAVHHAQPQHGGQGAFYVYLRRRRE</sequence>
<organism evidence="2 3">
    <name type="scientific">Rhodocista pekingensis</name>
    <dbReference type="NCBI Taxonomy" id="201185"/>
    <lineage>
        <taxon>Bacteria</taxon>
        <taxon>Pseudomonadati</taxon>
        <taxon>Pseudomonadota</taxon>
        <taxon>Alphaproteobacteria</taxon>
        <taxon>Rhodospirillales</taxon>
        <taxon>Azospirillaceae</taxon>
        <taxon>Rhodocista</taxon>
    </lineage>
</organism>
<dbReference type="PROSITE" id="PS50828">
    <property type="entry name" value="SMR"/>
    <property type="match status" value="1"/>
</dbReference>
<evidence type="ECO:0000313" key="2">
    <source>
        <dbReference type="EMBL" id="MFC7334863.1"/>
    </source>
</evidence>
<dbReference type="SUPFAM" id="SSF160443">
    <property type="entry name" value="SMR domain-like"/>
    <property type="match status" value="1"/>
</dbReference>
<accession>A0ABW2KXT3</accession>
<gene>
    <name evidence="2" type="ORF">ACFQPS_16990</name>
</gene>
<dbReference type="RefSeq" id="WP_377360405.1">
    <property type="nucleotide sequence ID" value="NZ_JBHTCM010000022.1"/>
</dbReference>
<evidence type="ECO:0000259" key="1">
    <source>
        <dbReference type="PROSITE" id="PS50828"/>
    </source>
</evidence>